<reference evidence="3 4" key="1">
    <citation type="submission" date="2016-05" db="EMBL/GenBank/DDBJ databases">
        <title>Draft Genome Sequence of Algibacter sp. Strain SK-16 Isolated from the Surface Water of Aburatsubo Inlet.</title>
        <authorList>
            <person name="Wong S.-K."/>
            <person name="Yoshizawa S."/>
            <person name="Nakajima Y."/>
            <person name="Ogura Y."/>
            <person name="Tetsuya H."/>
            <person name="Hamasaki K."/>
        </authorList>
    </citation>
    <scope>NUCLEOTIDE SEQUENCE [LARGE SCALE GENOMIC DNA]</scope>
    <source>
        <strain evidence="3 4">SK-16</strain>
    </source>
</reference>
<keyword evidence="4" id="KW-1185">Reference proteome</keyword>
<name>A0A1E5SJM3_9FLAO</name>
<dbReference type="NCBIfam" id="TIGR04183">
    <property type="entry name" value="Por_Secre_tail"/>
    <property type="match status" value="1"/>
</dbReference>
<sequence>MQNVDETPCGNSFSIVIKGITNNNFTIWKVNTAIPNLSTETYCEIEEALYAILEISCSNITTLGYIQSFIDTEKSVLKLSGSTPVFGFLEITFEEERLSTESFFQNNLKFYETKNNPYLQVKNTKNKEFYVEIKSVNGKTLYAKRVLKNNDIDITTLTSGIYFIKVYNPSSGHSKVFKFLKQ</sequence>
<dbReference type="RefSeq" id="WP_069832001.1">
    <property type="nucleotide sequence ID" value="NZ_MDJD01000054.1"/>
</dbReference>
<keyword evidence="1" id="KW-0732">Signal</keyword>
<proteinExistence type="predicted"/>
<accession>A0A1E5SJM3</accession>
<evidence type="ECO:0000313" key="4">
    <source>
        <dbReference type="Proteomes" id="UP000095713"/>
    </source>
</evidence>
<organism evidence="3 4">
    <name type="scientific">Flavivirga aquatica</name>
    <dbReference type="NCBI Taxonomy" id="1849968"/>
    <lineage>
        <taxon>Bacteria</taxon>
        <taxon>Pseudomonadati</taxon>
        <taxon>Bacteroidota</taxon>
        <taxon>Flavobacteriia</taxon>
        <taxon>Flavobacteriales</taxon>
        <taxon>Flavobacteriaceae</taxon>
        <taxon>Flavivirga</taxon>
    </lineage>
</organism>
<gene>
    <name evidence="3" type="ORF">A8C32_09165</name>
</gene>
<dbReference type="EMBL" id="MDJD01000054">
    <property type="protein sequence ID" value="OEJ99325.1"/>
    <property type="molecule type" value="Genomic_DNA"/>
</dbReference>
<dbReference type="AlphaFoldDB" id="A0A1E5SJM3"/>
<dbReference type="Pfam" id="PF18962">
    <property type="entry name" value="Por_Secre_tail"/>
    <property type="match status" value="1"/>
</dbReference>
<evidence type="ECO:0000259" key="2">
    <source>
        <dbReference type="Pfam" id="PF18962"/>
    </source>
</evidence>
<dbReference type="InterPro" id="IPR026444">
    <property type="entry name" value="Secre_tail"/>
</dbReference>
<comment type="caution">
    <text evidence="3">The sequence shown here is derived from an EMBL/GenBank/DDBJ whole genome shotgun (WGS) entry which is preliminary data.</text>
</comment>
<evidence type="ECO:0000313" key="3">
    <source>
        <dbReference type="EMBL" id="OEJ99325.1"/>
    </source>
</evidence>
<protein>
    <recommendedName>
        <fullName evidence="2">Secretion system C-terminal sorting domain-containing protein</fullName>
    </recommendedName>
</protein>
<evidence type="ECO:0000256" key="1">
    <source>
        <dbReference type="ARBA" id="ARBA00022729"/>
    </source>
</evidence>
<dbReference type="Proteomes" id="UP000095713">
    <property type="component" value="Unassembled WGS sequence"/>
</dbReference>
<feature type="domain" description="Secretion system C-terminal sorting" evidence="2">
    <location>
        <begin position="119"/>
        <end position="170"/>
    </location>
</feature>